<feature type="transmembrane region" description="Helical" evidence="7">
    <location>
        <begin position="285"/>
        <end position="308"/>
    </location>
</feature>
<keyword evidence="7" id="KW-0812">Transmembrane</keyword>
<organism evidence="10 11">
    <name type="scientific">Paenibacillus albus</name>
    <dbReference type="NCBI Taxonomy" id="2495582"/>
    <lineage>
        <taxon>Bacteria</taxon>
        <taxon>Bacillati</taxon>
        <taxon>Bacillota</taxon>
        <taxon>Bacilli</taxon>
        <taxon>Bacillales</taxon>
        <taxon>Paenibacillaceae</taxon>
        <taxon>Paenibacillus</taxon>
    </lineage>
</organism>
<evidence type="ECO:0000256" key="4">
    <source>
        <dbReference type="ARBA" id="ARBA00023224"/>
    </source>
</evidence>
<dbReference type="SUPFAM" id="SSF58104">
    <property type="entry name" value="Methyl-accepting chemotaxis protein (MCP) signaling domain"/>
    <property type="match status" value="1"/>
</dbReference>
<evidence type="ECO:0000256" key="2">
    <source>
        <dbReference type="ARBA" id="ARBA00022475"/>
    </source>
</evidence>
<keyword evidence="2" id="KW-1003">Cell membrane</keyword>
<evidence type="ECO:0000256" key="6">
    <source>
        <dbReference type="PROSITE-ProRule" id="PRU00284"/>
    </source>
</evidence>
<dbReference type="CDD" id="cd06225">
    <property type="entry name" value="HAMP"/>
    <property type="match status" value="1"/>
</dbReference>
<reference evidence="11" key="1">
    <citation type="submission" date="2018-12" db="EMBL/GenBank/DDBJ databases">
        <title>Genome sequence of Peanibacillus sp.</title>
        <authorList>
            <person name="Subramani G."/>
            <person name="Srinivasan S."/>
            <person name="Kim M.K."/>
        </authorList>
    </citation>
    <scope>NUCLEOTIDE SEQUENCE [LARGE SCALE GENOMIC DNA]</scope>
    <source>
        <strain evidence="11">18JY67-1</strain>
    </source>
</reference>
<dbReference type="GO" id="GO:0006935">
    <property type="term" value="P:chemotaxis"/>
    <property type="evidence" value="ECO:0007669"/>
    <property type="project" value="UniProtKB-ARBA"/>
</dbReference>
<keyword evidence="4 6" id="KW-0807">Transducer</keyword>
<dbReference type="FunFam" id="1.10.287.950:FF:000001">
    <property type="entry name" value="Methyl-accepting chemotaxis sensory transducer"/>
    <property type="match status" value="1"/>
</dbReference>
<comment type="subcellular location">
    <subcellularLocation>
        <location evidence="1">Cell membrane</location>
    </subcellularLocation>
</comment>
<dbReference type="InterPro" id="IPR003660">
    <property type="entry name" value="HAMP_dom"/>
</dbReference>
<proteinExistence type="inferred from homology"/>
<feature type="domain" description="Methyl-accepting transducer" evidence="8">
    <location>
        <begin position="368"/>
        <end position="611"/>
    </location>
</feature>
<evidence type="ECO:0000259" key="8">
    <source>
        <dbReference type="PROSITE" id="PS50111"/>
    </source>
</evidence>
<feature type="domain" description="HAMP" evidence="9">
    <location>
        <begin position="309"/>
        <end position="363"/>
    </location>
</feature>
<accession>A0A3S8ZZU1</accession>
<sequence length="626" mass="67525">MFFFRSIKFKIIWPLIVVIICVLAGLSASVYQLTAKSIHDKGMSTMEMAKISIENGLVARAAAEQVMEEEMFGQATMAAYLMDHGTSYEDFVEIAKRGGIDEFWITDGNGQVALTTIAPKVDFNFGADQTNQAYEFMDLITGARDRVAQPAQPRSVDPKVYKYVGVSGWSSPRIVQVGRDGSKLVELDNKIGAKPFIDSLSTNLGDNILFSAVVDKDGKLLVSSDDNVKQLDTSVTKNMQTALSSGKITYTASSYNGTHVDYYISKLSNGTVFVMALTTKVLDRILYTTIGAALVGLILFIIVTIIVAHRRLKPLEDVKEKMMELSGNEGDLTVRLQAHTNDEIGVLASAFNSLMDNLQRLIGQAKQSARGVSALAEELSSASLQQARGSMSQAGATQSVKALFNQLSDEIDAVTNNAEEAVRFTQLTQQNAEAGVDTVGASIRSMNQLSSQITLLERDSRQVEEIIEVIGGIAEQTNLLALNAAIEAARAGDQGRGFAVVADEVRNLAERSIEAAKQITAIISGMQNNMKQSVKAVSETANLFENTGHSFSNINTMIQNTAQQVSKIASASEQQNDKSKQLLHSIGQIALLSEESAAASEKSSGSTLSLVAMAEELNHSVASFKS</sequence>
<dbReference type="PANTHER" id="PTHR32089:SF112">
    <property type="entry name" value="LYSOZYME-LIKE PROTEIN-RELATED"/>
    <property type="match status" value="1"/>
</dbReference>
<dbReference type="Pfam" id="PF00015">
    <property type="entry name" value="MCPsignal"/>
    <property type="match status" value="1"/>
</dbReference>
<dbReference type="PANTHER" id="PTHR32089">
    <property type="entry name" value="METHYL-ACCEPTING CHEMOTAXIS PROTEIN MCPB"/>
    <property type="match status" value="1"/>
</dbReference>
<keyword evidence="11" id="KW-1185">Reference proteome</keyword>
<dbReference type="CDD" id="cd11386">
    <property type="entry name" value="MCP_signal"/>
    <property type="match status" value="1"/>
</dbReference>
<dbReference type="Proteomes" id="UP000272528">
    <property type="component" value="Chromosome"/>
</dbReference>
<dbReference type="OrthoDB" id="369835at2"/>
<dbReference type="Pfam" id="PF00672">
    <property type="entry name" value="HAMP"/>
    <property type="match status" value="1"/>
</dbReference>
<dbReference type="PROSITE" id="PS50111">
    <property type="entry name" value="CHEMOTAXIS_TRANSDUC_2"/>
    <property type="match status" value="1"/>
</dbReference>
<comment type="similarity">
    <text evidence="5">Belongs to the methyl-accepting chemotaxis (MCP) protein family.</text>
</comment>
<evidence type="ECO:0000256" key="7">
    <source>
        <dbReference type="SAM" id="Phobius"/>
    </source>
</evidence>
<keyword evidence="7" id="KW-1133">Transmembrane helix</keyword>
<protein>
    <submittedName>
        <fullName evidence="10">HAMP domain-containing protein</fullName>
    </submittedName>
</protein>
<keyword evidence="3 7" id="KW-0472">Membrane</keyword>
<evidence type="ECO:0000256" key="1">
    <source>
        <dbReference type="ARBA" id="ARBA00004236"/>
    </source>
</evidence>
<name>A0A3S8ZZU1_9BACL</name>
<evidence type="ECO:0000259" key="9">
    <source>
        <dbReference type="PROSITE" id="PS50885"/>
    </source>
</evidence>
<dbReference type="InterPro" id="IPR004089">
    <property type="entry name" value="MCPsignal_dom"/>
</dbReference>
<dbReference type="Gene3D" id="1.10.287.950">
    <property type="entry name" value="Methyl-accepting chemotaxis protein"/>
    <property type="match status" value="1"/>
</dbReference>
<evidence type="ECO:0000313" key="10">
    <source>
        <dbReference type="EMBL" id="AZN39007.1"/>
    </source>
</evidence>
<evidence type="ECO:0000313" key="11">
    <source>
        <dbReference type="Proteomes" id="UP000272528"/>
    </source>
</evidence>
<dbReference type="GO" id="GO:0005886">
    <property type="term" value="C:plasma membrane"/>
    <property type="evidence" value="ECO:0007669"/>
    <property type="project" value="UniProtKB-SubCell"/>
</dbReference>
<feature type="transmembrane region" description="Helical" evidence="7">
    <location>
        <begin position="12"/>
        <end position="31"/>
    </location>
</feature>
<evidence type="ECO:0000256" key="5">
    <source>
        <dbReference type="ARBA" id="ARBA00029447"/>
    </source>
</evidence>
<dbReference type="RefSeq" id="WP_126012897.1">
    <property type="nucleotide sequence ID" value="NZ_CP034437.1"/>
</dbReference>
<gene>
    <name evidence="10" type="ORF">EJC50_04495</name>
</gene>
<dbReference type="SMART" id="SM00283">
    <property type="entry name" value="MA"/>
    <property type="match status" value="1"/>
</dbReference>
<evidence type="ECO:0000256" key="3">
    <source>
        <dbReference type="ARBA" id="ARBA00023136"/>
    </source>
</evidence>
<dbReference type="EMBL" id="CP034437">
    <property type="protein sequence ID" value="AZN39007.1"/>
    <property type="molecule type" value="Genomic_DNA"/>
</dbReference>
<dbReference type="KEGG" id="palb:EJC50_04495"/>
<dbReference type="GO" id="GO:0007165">
    <property type="term" value="P:signal transduction"/>
    <property type="evidence" value="ECO:0007669"/>
    <property type="project" value="UniProtKB-KW"/>
</dbReference>
<dbReference type="AlphaFoldDB" id="A0A3S8ZZU1"/>
<dbReference type="PROSITE" id="PS50885">
    <property type="entry name" value="HAMP"/>
    <property type="match status" value="1"/>
</dbReference>
<dbReference type="SMART" id="SM00304">
    <property type="entry name" value="HAMP"/>
    <property type="match status" value="1"/>
</dbReference>